<feature type="signal peptide" evidence="1">
    <location>
        <begin position="1"/>
        <end position="16"/>
    </location>
</feature>
<gene>
    <name evidence="3" type="ORF">CRG98_023717</name>
</gene>
<dbReference type="Proteomes" id="UP000233551">
    <property type="component" value="Unassembled WGS sequence"/>
</dbReference>
<evidence type="ECO:0000313" key="4">
    <source>
        <dbReference type="Proteomes" id="UP000233551"/>
    </source>
</evidence>
<organism evidence="3 4">
    <name type="scientific">Punica granatum</name>
    <name type="common">Pomegranate</name>
    <dbReference type="NCBI Taxonomy" id="22663"/>
    <lineage>
        <taxon>Eukaryota</taxon>
        <taxon>Viridiplantae</taxon>
        <taxon>Streptophyta</taxon>
        <taxon>Embryophyta</taxon>
        <taxon>Tracheophyta</taxon>
        <taxon>Spermatophyta</taxon>
        <taxon>Magnoliopsida</taxon>
        <taxon>eudicotyledons</taxon>
        <taxon>Gunneridae</taxon>
        <taxon>Pentapetalae</taxon>
        <taxon>rosids</taxon>
        <taxon>malvids</taxon>
        <taxon>Myrtales</taxon>
        <taxon>Lythraceae</taxon>
        <taxon>Punica</taxon>
    </lineage>
</organism>
<protein>
    <recommendedName>
        <fullName evidence="2">Reverse transcriptase Ty1/copia-type domain-containing protein</fullName>
    </recommendedName>
</protein>
<accession>A0A2I0JI19</accession>
<dbReference type="InterPro" id="IPR013103">
    <property type="entry name" value="RVT_2"/>
</dbReference>
<sequence>MANLVIVQCLLAVVVAKNWQIHQVDVNKVFLHGDLHEEVYRSLPPVIMLLLTLTFGDASTLRIWELFDISLALREAIGAQRLPPLPQPKQVRQQTKHSPTTLLGAVVAGIGPPLPYNHLSLCSAKREKEDRGFGGPILATTTPINIANVHKDLCDFAWGYGSRS</sequence>
<comment type="caution">
    <text evidence="3">The sequence shown here is derived from an EMBL/GenBank/DDBJ whole genome shotgun (WGS) entry which is preliminary data.</text>
</comment>
<reference evidence="3 4" key="1">
    <citation type="submission" date="2017-11" db="EMBL/GenBank/DDBJ databases">
        <title>De-novo sequencing of pomegranate (Punica granatum L.) genome.</title>
        <authorList>
            <person name="Akparov Z."/>
            <person name="Amiraslanov A."/>
            <person name="Hajiyeva S."/>
            <person name="Abbasov M."/>
            <person name="Kaur K."/>
            <person name="Hamwieh A."/>
            <person name="Solovyev V."/>
            <person name="Salamov A."/>
            <person name="Braich B."/>
            <person name="Kosarev P."/>
            <person name="Mahmoud A."/>
            <person name="Hajiyev E."/>
            <person name="Babayeva S."/>
            <person name="Izzatullayeva V."/>
            <person name="Mammadov A."/>
            <person name="Mammadov A."/>
            <person name="Sharifova S."/>
            <person name="Ojaghi J."/>
            <person name="Eynullazada K."/>
            <person name="Bayramov B."/>
            <person name="Abdulazimova A."/>
            <person name="Shahmuradov I."/>
        </authorList>
    </citation>
    <scope>NUCLEOTIDE SEQUENCE [LARGE SCALE GENOMIC DNA]</scope>
    <source>
        <strain evidence="4">cv. AG2017</strain>
        <tissue evidence="3">Leaf</tissue>
    </source>
</reference>
<evidence type="ECO:0000256" key="1">
    <source>
        <dbReference type="SAM" id="SignalP"/>
    </source>
</evidence>
<feature type="domain" description="Reverse transcriptase Ty1/copia-type" evidence="2">
    <location>
        <begin position="3"/>
        <end position="45"/>
    </location>
</feature>
<dbReference type="Pfam" id="PF07727">
    <property type="entry name" value="RVT_2"/>
    <property type="match status" value="1"/>
</dbReference>
<proteinExistence type="predicted"/>
<name>A0A2I0JI19_PUNGR</name>
<evidence type="ECO:0000259" key="2">
    <source>
        <dbReference type="Pfam" id="PF07727"/>
    </source>
</evidence>
<feature type="chain" id="PRO_5014151402" description="Reverse transcriptase Ty1/copia-type domain-containing protein" evidence="1">
    <location>
        <begin position="17"/>
        <end position="164"/>
    </location>
</feature>
<keyword evidence="1" id="KW-0732">Signal</keyword>
<evidence type="ECO:0000313" key="3">
    <source>
        <dbReference type="EMBL" id="PKI55901.1"/>
    </source>
</evidence>
<dbReference type="AlphaFoldDB" id="A0A2I0JI19"/>
<keyword evidence="4" id="KW-1185">Reference proteome</keyword>
<dbReference type="EMBL" id="PGOL01001658">
    <property type="protein sequence ID" value="PKI55901.1"/>
    <property type="molecule type" value="Genomic_DNA"/>
</dbReference>